<dbReference type="InterPro" id="IPR000835">
    <property type="entry name" value="HTH_MarR-typ"/>
</dbReference>
<keyword evidence="3" id="KW-0804">Transcription</keyword>
<dbReference type="SUPFAM" id="SSF46785">
    <property type="entry name" value="Winged helix' DNA-binding domain"/>
    <property type="match status" value="1"/>
</dbReference>
<protein>
    <submittedName>
        <fullName evidence="5">DNA-binding transcriptional repressor MarR</fullName>
    </submittedName>
</protein>
<dbReference type="Pfam" id="PF12802">
    <property type="entry name" value="MarR_2"/>
    <property type="match status" value="1"/>
</dbReference>
<dbReference type="PANTHER" id="PTHR42756:SF1">
    <property type="entry name" value="TRANSCRIPTIONAL REPRESSOR OF EMRAB OPERON"/>
    <property type="match status" value="1"/>
</dbReference>
<dbReference type="PRINTS" id="PR00598">
    <property type="entry name" value="HTHMARR"/>
</dbReference>
<evidence type="ECO:0000313" key="5">
    <source>
        <dbReference type="EMBL" id="SNU96235.1"/>
    </source>
</evidence>
<evidence type="ECO:0000256" key="1">
    <source>
        <dbReference type="ARBA" id="ARBA00023015"/>
    </source>
</evidence>
<dbReference type="InterPro" id="IPR036388">
    <property type="entry name" value="WH-like_DNA-bd_sf"/>
</dbReference>
<dbReference type="eggNOG" id="COG1846">
    <property type="taxonomic scope" value="Bacteria"/>
</dbReference>
<dbReference type="Gene3D" id="1.10.10.10">
    <property type="entry name" value="Winged helix-like DNA-binding domain superfamily/Winged helix DNA-binding domain"/>
    <property type="match status" value="1"/>
</dbReference>
<dbReference type="SMART" id="SM00347">
    <property type="entry name" value="HTH_MARR"/>
    <property type="match status" value="1"/>
</dbReference>
<keyword evidence="2 5" id="KW-0238">DNA-binding</keyword>
<dbReference type="AlphaFoldDB" id="A0A239TEW5"/>
<dbReference type="GO" id="GO:0003677">
    <property type="term" value="F:DNA binding"/>
    <property type="evidence" value="ECO:0007669"/>
    <property type="project" value="UniProtKB-KW"/>
</dbReference>
<dbReference type="PROSITE" id="PS50995">
    <property type="entry name" value="HTH_MARR_2"/>
    <property type="match status" value="1"/>
</dbReference>
<keyword evidence="1" id="KW-0805">Transcription regulation</keyword>
<evidence type="ECO:0000259" key="4">
    <source>
        <dbReference type="PROSITE" id="PS50995"/>
    </source>
</evidence>
<feature type="domain" description="HTH marR-type" evidence="4">
    <location>
        <begin position="1"/>
        <end position="140"/>
    </location>
</feature>
<dbReference type="InterPro" id="IPR036390">
    <property type="entry name" value="WH_DNA-bd_sf"/>
</dbReference>
<accession>A0A239TEW5</accession>
<gene>
    <name evidence="5" type="ORF">SAMEA4364220_00549</name>
</gene>
<dbReference type="GO" id="GO:0003700">
    <property type="term" value="F:DNA-binding transcription factor activity"/>
    <property type="evidence" value="ECO:0007669"/>
    <property type="project" value="InterPro"/>
</dbReference>
<evidence type="ECO:0000256" key="2">
    <source>
        <dbReference type="ARBA" id="ARBA00023125"/>
    </source>
</evidence>
<dbReference type="OrthoDB" id="384891at2"/>
<dbReference type="PANTHER" id="PTHR42756">
    <property type="entry name" value="TRANSCRIPTIONAL REGULATOR, MARR"/>
    <property type="match status" value="1"/>
</dbReference>
<sequence length="140" mass="16266">MLVEDIVRLGQLIHNIDIKMIAKQNKNLTSMGVTVQQGLILIYLYVNKDKKITQKMLEVNLNITNPTVTNTIKVMMSKNLVYKIKDKIDKRKYYLYLTPYGLELAPKCGNIMEATDREAYKNFSEKELKLLVKLLEKVKI</sequence>
<dbReference type="EMBL" id="LT906446">
    <property type="protein sequence ID" value="SNU96235.1"/>
    <property type="molecule type" value="Genomic_DNA"/>
</dbReference>
<evidence type="ECO:0000256" key="3">
    <source>
        <dbReference type="ARBA" id="ARBA00023163"/>
    </source>
</evidence>
<dbReference type="RefSeq" id="WP_027890861.1">
    <property type="nucleotide sequence ID" value="NZ_CALXYH010000028.1"/>
</dbReference>
<name>A0A239TEW5_9FIRM</name>
<evidence type="ECO:0000313" key="6">
    <source>
        <dbReference type="Proteomes" id="UP000215383"/>
    </source>
</evidence>
<dbReference type="GeneID" id="78506580"/>
<proteinExistence type="predicted"/>
<keyword evidence="6" id="KW-1185">Reference proteome</keyword>
<dbReference type="Proteomes" id="UP000215383">
    <property type="component" value="Chromosome 1"/>
</dbReference>
<reference evidence="5 6" key="1">
    <citation type="submission" date="2017-06" db="EMBL/GenBank/DDBJ databases">
        <authorList>
            <consortium name="Pathogen Informatics"/>
        </authorList>
    </citation>
    <scope>NUCLEOTIDE SEQUENCE [LARGE SCALE GENOMIC DNA]</scope>
    <source>
        <strain evidence="5 6">NCTC10570</strain>
    </source>
</reference>
<organism evidence="5 6">
    <name type="scientific">Megamonas hypermegale</name>
    <dbReference type="NCBI Taxonomy" id="158847"/>
    <lineage>
        <taxon>Bacteria</taxon>
        <taxon>Bacillati</taxon>
        <taxon>Bacillota</taxon>
        <taxon>Negativicutes</taxon>
        <taxon>Selenomonadales</taxon>
        <taxon>Selenomonadaceae</taxon>
        <taxon>Megamonas</taxon>
    </lineage>
</organism>